<name>A0ABD5PPF9_9EURY</name>
<keyword evidence="1" id="KW-0812">Transmembrane</keyword>
<dbReference type="InterPro" id="IPR036465">
    <property type="entry name" value="vWFA_dom_sf"/>
</dbReference>
<protein>
    <submittedName>
        <fullName evidence="3">VWA domain-containing protein</fullName>
    </submittedName>
</protein>
<reference evidence="3 4" key="1">
    <citation type="journal article" date="2019" name="Int. J. Syst. Evol. Microbiol.">
        <title>The Global Catalogue of Microorganisms (GCM) 10K type strain sequencing project: providing services to taxonomists for standard genome sequencing and annotation.</title>
        <authorList>
            <consortium name="The Broad Institute Genomics Platform"/>
            <consortium name="The Broad Institute Genome Sequencing Center for Infectious Disease"/>
            <person name="Wu L."/>
            <person name="Ma J."/>
        </authorList>
    </citation>
    <scope>NUCLEOTIDE SEQUENCE [LARGE SCALE GENOMIC DNA]</scope>
    <source>
        <strain evidence="3 4">WLHS5</strain>
    </source>
</reference>
<evidence type="ECO:0000256" key="1">
    <source>
        <dbReference type="SAM" id="Phobius"/>
    </source>
</evidence>
<dbReference type="PROSITE" id="PS50234">
    <property type="entry name" value="VWFA"/>
    <property type="match status" value="1"/>
</dbReference>
<keyword evidence="1" id="KW-0472">Membrane</keyword>
<feature type="transmembrane region" description="Helical" evidence="1">
    <location>
        <begin position="21"/>
        <end position="43"/>
    </location>
</feature>
<dbReference type="CDD" id="cd00198">
    <property type="entry name" value="vWFA"/>
    <property type="match status" value="1"/>
</dbReference>
<dbReference type="AlphaFoldDB" id="A0ABD5PPF9"/>
<dbReference type="Pfam" id="PF23960">
    <property type="entry name" value="DUF7289"/>
    <property type="match status" value="1"/>
</dbReference>
<gene>
    <name evidence="3" type="ORF">ACFO5R_10270</name>
</gene>
<dbReference type="InterPro" id="IPR002035">
    <property type="entry name" value="VWF_A"/>
</dbReference>
<dbReference type="Pfam" id="PF23981">
    <property type="entry name" value="DUF7305"/>
    <property type="match status" value="1"/>
</dbReference>
<dbReference type="Proteomes" id="UP001595898">
    <property type="component" value="Unassembled WGS sequence"/>
</dbReference>
<dbReference type="PANTHER" id="PTHR10579">
    <property type="entry name" value="CALCIUM-ACTIVATED CHLORIDE CHANNEL REGULATOR"/>
    <property type="match status" value="1"/>
</dbReference>
<dbReference type="SMART" id="SM00327">
    <property type="entry name" value="VWA"/>
    <property type="match status" value="1"/>
</dbReference>
<dbReference type="PANTHER" id="PTHR10579:SF43">
    <property type="entry name" value="ZINC FINGER (C3HC4-TYPE RING FINGER) FAMILY PROTEIN"/>
    <property type="match status" value="1"/>
</dbReference>
<evidence type="ECO:0000313" key="4">
    <source>
        <dbReference type="Proteomes" id="UP001595898"/>
    </source>
</evidence>
<accession>A0ABD5PPF9</accession>
<keyword evidence="1" id="KW-1133">Transmembrane helix</keyword>
<dbReference type="SUPFAM" id="SSF53300">
    <property type="entry name" value="vWA-like"/>
    <property type="match status" value="1"/>
</dbReference>
<sequence length="803" mass="86841">MGRIEIQPSGHDRGFSPQVGLVLLFGMVFVGIALIAITGMVALDSVESQASAEQSEQLMHQFDHDLRTALVDSDSSGSVYLEEDGEYELSNNSTITISVSNGYSEPKTLDDITMGTLRYEDSAGNRFGHQAGGIWREGDSGTTLVSKPDIRYYTETNDDGEPVGRIDLSVTNLQGTTGSGEHTVTNRPVEDSANVSDVIDEVGFVDEIELTVENTRYHDAWYDFLQEEFDAVDCDENPAPDENEVCHDPATESVTVVATIDSDNAFADHVGIDPVVYGGLHTEGVDGDHDVTTNVTAYDRNGDPNISDDLFVVDDDLSLGDDADISGIPVINDELTRVDDDANPIVSQIAYAADLEQGDTPSGYEYINTTEDGETAVYWLSDEEEVLVANMSDPFESVDAIDDELDAAVGDLEYLESNGDAEDVESQSNIDAGLYYGDELTDLDAIDTSGGDVHAGVNGTVELSDLEIDGNDSAYIYANDDVTIDGNVTIEDGDRANALWIYAGSDAKVTIEDEDEVNFDGVIYAPGSELEVGDNVEITGAAIGGETTFDGDVDVQFDRSLRTAVPIPEANREIELVEERSRNALDVTFVLDRSGSMEWNDPHHERVDATTDFIGMLNESDGDRAGVYEFAAPDLLGPTQTLHELSSDLVSVEDNVTANEYGGTNIASGMELALDDYRDKSDEGNDRVMILLSDGKNSHPSYDAKTRNLAKHDANDLDVTIYTIGLGFDDLDEELLEYVADETGGENVNVDNADELDDVFEDIAEDVTADSDVSFDVGSAPDSSNTSSDYVIDIDEQNVVIED</sequence>
<evidence type="ECO:0000313" key="3">
    <source>
        <dbReference type="EMBL" id="MFC4542313.1"/>
    </source>
</evidence>
<organism evidence="3 4">
    <name type="scientific">Halosolutus amylolyticus</name>
    <dbReference type="NCBI Taxonomy" id="2932267"/>
    <lineage>
        <taxon>Archaea</taxon>
        <taxon>Methanobacteriati</taxon>
        <taxon>Methanobacteriota</taxon>
        <taxon>Stenosarchaea group</taxon>
        <taxon>Halobacteria</taxon>
        <taxon>Halobacteriales</taxon>
        <taxon>Natrialbaceae</taxon>
        <taxon>Halosolutus</taxon>
    </lineage>
</organism>
<dbReference type="InterPro" id="IPR055729">
    <property type="entry name" value="DUF7305"/>
</dbReference>
<proteinExistence type="predicted"/>
<dbReference type="RefSeq" id="WP_250141712.1">
    <property type="nucleotide sequence ID" value="NZ_JALIQP010000004.1"/>
</dbReference>
<dbReference type="InterPro" id="IPR051266">
    <property type="entry name" value="CLCR"/>
</dbReference>
<evidence type="ECO:0000259" key="2">
    <source>
        <dbReference type="PROSITE" id="PS50234"/>
    </source>
</evidence>
<comment type="caution">
    <text evidence="3">The sequence shown here is derived from an EMBL/GenBank/DDBJ whole genome shotgun (WGS) entry which is preliminary data.</text>
</comment>
<dbReference type="Gene3D" id="3.40.50.410">
    <property type="entry name" value="von Willebrand factor, type A domain"/>
    <property type="match status" value="1"/>
</dbReference>
<dbReference type="Pfam" id="PF00092">
    <property type="entry name" value="VWA"/>
    <property type="match status" value="1"/>
</dbReference>
<dbReference type="EMBL" id="JBHSFA010000005">
    <property type="protein sequence ID" value="MFC4542313.1"/>
    <property type="molecule type" value="Genomic_DNA"/>
</dbReference>
<feature type="domain" description="VWFA" evidence="2">
    <location>
        <begin position="586"/>
        <end position="763"/>
    </location>
</feature>
<dbReference type="InterPro" id="IPR055713">
    <property type="entry name" value="DUF7289"/>
</dbReference>
<keyword evidence="4" id="KW-1185">Reference proteome</keyword>